<dbReference type="InterPro" id="IPR024607">
    <property type="entry name" value="Sulfatase_CS"/>
</dbReference>
<dbReference type="SUPFAM" id="SSF49899">
    <property type="entry name" value="Concanavalin A-like lectins/glucanases"/>
    <property type="match status" value="1"/>
</dbReference>
<protein>
    <submittedName>
        <fullName evidence="7">Arylsulfatase</fullName>
    </submittedName>
</protein>
<dbReference type="InterPro" id="IPR017850">
    <property type="entry name" value="Alkaline_phosphatase_core_sf"/>
</dbReference>
<keyword evidence="2" id="KW-0479">Metal-binding</keyword>
<dbReference type="GO" id="GO:0016787">
    <property type="term" value="F:hydrolase activity"/>
    <property type="evidence" value="ECO:0007669"/>
    <property type="project" value="UniProtKB-KW"/>
</dbReference>
<evidence type="ECO:0000256" key="5">
    <source>
        <dbReference type="SAM" id="SignalP"/>
    </source>
</evidence>
<accession>A0A1H7BXJ1</accession>
<name>A0A1H7BXJ1_9FIRM</name>
<feature type="chain" id="PRO_5011605044" evidence="5">
    <location>
        <begin position="33"/>
        <end position="768"/>
    </location>
</feature>
<sequence length="768" mass="85273">MKGKVKKRLVRQLTLVGMVFATSVNMMAPATAATNDNKPIIQPNFNTQKGQKTQQTKTNVIYIVLDDMGFSDLGTYGSEIKTPNIDKLAANGLRYNNFTTCPVCSPTRASLLTGRDNNAVGMGNLADIDFGETVPSIRGRITDRAATVAQILKTSGYSTLAVGKWHVAPTHQITPAGPFDYWPLAKGFERFYGYLNGETDQNDPQLTYDNHFISTPNKKGYQLTANLVDMAEQFVTDQVSVTPDKPFFLYVAFSATHSPLQAPKKFIDMYNGVYDKGWDEIREERFNRQKKLGIIPANAELTARDPNVKPWDNLLPNEKKVCTRFEQVFAGYLTYTDNQIGRLTDYLKAIGQFDNTMIVLISDNGATGYGGNEGSDYELKLSRSNGQSHVAEYLKKINDIGGPDFEAFYPRGWAMVSNTPFKGFKGAVYGGGTREPLIIHWPAGIKEKGEVRDQAVYVTDITPTVLNVMNIETPKVFQGIDQMPMHGVSFANTFDNGAAPTEHAVHYDLIKGRLNLQAGGGNRSITQDGWKAISSERDAWLLAKRTTEPNWELYNLSEDYSENHDLAKVYPDKLNEMKALWTTEAEKYGAALKPVKPGKTDAVNNRNTYKYLPGMGVIENGAVPKLVNRSYTITVPINRSKESQEGVLVAQGDEFAGYTLYVKNNQLIYELNCLGNITRVVSTEKIPLGSTVLKFQLAKTGKNKGIAQIYINGKVVGEKVIPNTEWLSLEGLSVGRDSHSPVSSSYKNKGEFAFEGKYDYVLYELLND</sequence>
<dbReference type="AlphaFoldDB" id="A0A1H7BXJ1"/>
<keyword evidence="4" id="KW-0106">Calcium</keyword>
<evidence type="ECO:0000256" key="2">
    <source>
        <dbReference type="ARBA" id="ARBA00022723"/>
    </source>
</evidence>
<evidence type="ECO:0000256" key="4">
    <source>
        <dbReference type="ARBA" id="ARBA00022837"/>
    </source>
</evidence>
<gene>
    <name evidence="7" type="ORF">SAMN05660742_11853</name>
</gene>
<dbReference type="GO" id="GO:0046872">
    <property type="term" value="F:metal ion binding"/>
    <property type="evidence" value="ECO:0007669"/>
    <property type="project" value="UniProtKB-KW"/>
</dbReference>
<dbReference type="PROSITE" id="PS00149">
    <property type="entry name" value="SULFATASE_2"/>
    <property type="match status" value="1"/>
</dbReference>
<feature type="signal peptide" evidence="5">
    <location>
        <begin position="1"/>
        <end position="32"/>
    </location>
</feature>
<evidence type="ECO:0000256" key="3">
    <source>
        <dbReference type="ARBA" id="ARBA00022801"/>
    </source>
</evidence>
<dbReference type="Pfam" id="PF00884">
    <property type="entry name" value="Sulfatase"/>
    <property type="match status" value="1"/>
</dbReference>
<comment type="similarity">
    <text evidence="1">Belongs to the sulfatase family.</text>
</comment>
<dbReference type="InterPro" id="IPR013320">
    <property type="entry name" value="ConA-like_dom_sf"/>
</dbReference>
<dbReference type="PROSITE" id="PS00523">
    <property type="entry name" value="SULFATASE_1"/>
    <property type="match status" value="1"/>
</dbReference>
<dbReference type="Gene3D" id="3.30.1120.10">
    <property type="match status" value="1"/>
</dbReference>
<dbReference type="EMBL" id="FNZK01000018">
    <property type="protein sequence ID" value="SEJ82108.1"/>
    <property type="molecule type" value="Genomic_DNA"/>
</dbReference>
<dbReference type="InterPro" id="IPR000917">
    <property type="entry name" value="Sulfatase_N"/>
</dbReference>
<proteinExistence type="inferred from homology"/>
<dbReference type="STRING" id="84035.SAMN05660742_11853"/>
<evidence type="ECO:0000313" key="8">
    <source>
        <dbReference type="Proteomes" id="UP000199662"/>
    </source>
</evidence>
<dbReference type="CDD" id="cd16025">
    <property type="entry name" value="PAS_like"/>
    <property type="match status" value="1"/>
</dbReference>
<evidence type="ECO:0000259" key="6">
    <source>
        <dbReference type="Pfam" id="PF00884"/>
    </source>
</evidence>
<keyword evidence="5" id="KW-0732">Signal</keyword>
<evidence type="ECO:0000313" key="7">
    <source>
        <dbReference type="EMBL" id="SEJ82108.1"/>
    </source>
</evidence>
<organism evidence="7 8">
    <name type="scientific">Propionispira arboris</name>
    <dbReference type="NCBI Taxonomy" id="84035"/>
    <lineage>
        <taxon>Bacteria</taxon>
        <taxon>Bacillati</taxon>
        <taxon>Bacillota</taxon>
        <taxon>Negativicutes</taxon>
        <taxon>Selenomonadales</taxon>
        <taxon>Selenomonadaceae</taxon>
        <taxon>Propionispira</taxon>
    </lineage>
</organism>
<reference evidence="7 8" key="1">
    <citation type="submission" date="2016-10" db="EMBL/GenBank/DDBJ databases">
        <authorList>
            <person name="de Groot N.N."/>
        </authorList>
    </citation>
    <scope>NUCLEOTIDE SEQUENCE [LARGE SCALE GENOMIC DNA]</scope>
    <source>
        <strain evidence="7 8">DSM 2179</strain>
    </source>
</reference>
<keyword evidence="8" id="KW-1185">Reference proteome</keyword>
<keyword evidence="3" id="KW-0378">Hydrolase</keyword>
<dbReference type="SUPFAM" id="SSF53649">
    <property type="entry name" value="Alkaline phosphatase-like"/>
    <property type="match status" value="1"/>
</dbReference>
<dbReference type="PANTHER" id="PTHR42693">
    <property type="entry name" value="ARYLSULFATASE FAMILY MEMBER"/>
    <property type="match status" value="1"/>
</dbReference>
<dbReference type="Proteomes" id="UP000199662">
    <property type="component" value="Unassembled WGS sequence"/>
</dbReference>
<dbReference type="InterPro" id="IPR050738">
    <property type="entry name" value="Sulfatase"/>
</dbReference>
<dbReference type="RefSeq" id="WP_091833918.1">
    <property type="nucleotide sequence ID" value="NZ_FNZK01000018.1"/>
</dbReference>
<evidence type="ECO:0000256" key="1">
    <source>
        <dbReference type="ARBA" id="ARBA00008779"/>
    </source>
</evidence>
<dbReference type="Gene3D" id="3.40.720.10">
    <property type="entry name" value="Alkaline Phosphatase, subunit A"/>
    <property type="match status" value="1"/>
</dbReference>
<dbReference type="PANTHER" id="PTHR42693:SF43">
    <property type="entry name" value="BLL2667 PROTEIN"/>
    <property type="match status" value="1"/>
</dbReference>
<feature type="domain" description="Sulfatase N-terminal" evidence="6">
    <location>
        <begin position="59"/>
        <end position="471"/>
    </location>
</feature>